<accession>A0A0F9E866</accession>
<comment type="caution">
    <text evidence="1">The sequence shown here is derived from an EMBL/GenBank/DDBJ whole genome shotgun (WGS) entry which is preliminary data.</text>
</comment>
<reference evidence="1" key="1">
    <citation type="journal article" date="2015" name="Nature">
        <title>Complex archaea that bridge the gap between prokaryotes and eukaryotes.</title>
        <authorList>
            <person name="Spang A."/>
            <person name="Saw J.H."/>
            <person name="Jorgensen S.L."/>
            <person name="Zaremba-Niedzwiedzka K."/>
            <person name="Martijn J."/>
            <person name="Lind A.E."/>
            <person name="van Eijk R."/>
            <person name="Schleper C."/>
            <person name="Guy L."/>
            <person name="Ettema T.J."/>
        </authorList>
    </citation>
    <scope>NUCLEOTIDE SEQUENCE</scope>
</reference>
<dbReference type="AlphaFoldDB" id="A0A0F9E866"/>
<protein>
    <submittedName>
        <fullName evidence="1">Uncharacterized protein</fullName>
    </submittedName>
</protein>
<sequence>MTIPEGYNHKATSEGIQFGRGKAQVYYSKINDDYILLVDSEVYGSFTKSQLGVILHVITDVLDPMTY</sequence>
<evidence type="ECO:0000313" key="1">
    <source>
        <dbReference type="EMBL" id="KKL62426.1"/>
    </source>
</evidence>
<dbReference type="EMBL" id="LAZR01028494">
    <property type="protein sequence ID" value="KKL62426.1"/>
    <property type="molecule type" value="Genomic_DNA"/>
</dbReference>
<gene>
    <name evidence="1" type="ORF">LCGC14_2185290</name>
</gene>
<organism evidence="1">
    <name type="scientific">marine sediment metagenome</name>
    <dbReference type="NCBI Taxonomy" id="412755"/>
    <lineage>
        <taxon>unclassified sequences</taxon>
        <taxon>metagenomes</taxon>
        <taxon>ecological metagenomes</taxon>
    </lineage>
</organism>
<proteinExistence type="predicted"/>
<name>A0A0F9E866_9ZZZZ</name>